<evidence type="ECO:0000313" key="3">
    <source>
        <dbReference type="EMBL" id="QIW95763.1"/>
    </source>
</evidence>
<dbReference type="InterPro" id="IPR044688">
    <property type="entry name" value="SCI-1-like"/>
</dbReference>
<organism evidence="3 4">
    <name type="scientific">Peltaster fructicola</name>
    <dbReference type="NCBI Taxonomy" id="286661"/>
    <lineage>
        <taxon>Eukaryota</taxon>
        <taxon>Fungi</taxon>
        <taxon>Dikarya</taxon>
        <taxon>Ascomycota</taxon>
        <taxon>Pezizomycotina</taxon>
        <taxon>Dothideomycetes</taxon>
        <taxon>Dothideomycetes incertae sedis</taxon>
        <taxon>Peltaster</taxon>
    </lineage>
</organism>
<dbReference type="EMBL" id="CP051139">
    <property type="protein sequence ID" value="QIW95763.1"/>
    <property type="molecule type" value="Genomic_DNA"/>
</dbReference>
<sequence>MHNSVSRDDRRERRQLSPREKTLKRGPDKTRTRSPAIKRSRIDHTQPSRLPYGQHELSKHDLEQYKALFADYLQLQKRLVLSELADHEVKGRWKSFIGKWNRGELSEGWYDSQVLLRAKERSESQDNLSEMTIKASPSQQALDEPEDSGDDVGPHLPTALSHGPAIPSLQDLQYQRELAQQDRADLRLEHQQDRQLQRKANKERLDELVPRAEPGSRERHLEKKRDVALSNRVFADAKDAGATEIADSDLMGDDIDAYKAKLRAEKRQKNEREIRKEEVLRARAAEREERLAEHRRKEAKTMETLRALAQQRYGNA</sequence>
<feature type="compositionally biased region" description="Basic and acidic residues" evidence="2">
    <location>
        <begin position="1"/>
        <end position="31"/>
    </location>
</feature>
<evidence type="ECO:0000256" key="2">
    <source>
        <dbReference type="SAM" id="MobiDB-lite"/>
    </source>
</evidence>
<proteinExistence type="predicted"/>
<gene>
    <name evidence="3" type="ORF">AMS68_001281</name>
</gene>
<keyword evidence="1" id="KW-0175">Coiled coil</keyword>
<feature type="coiled-coil region" evidence="1">
    <location>
        <begin position="255"/>
        <end position="302"/>
    </location>
</feature>
<name>A0A6H0XM11_9PEZI</name>
<reference evidence="3 4" key="1">
    <citation type="journal article" date="2016" name="Sci. Rep.">
        <title>Peltaster fructicola genome reveals evolution from an invasive phytopathogen to an ectophytic parasite.</title>
        <authorList>
            <person name="Xu C."/>
            <person name="Chen H."/>
            <person name="Gleason M.L."/>
            <person name="Xu J.R."/>
            <person name="Liu H."/>
            <person name="Zhang R."/>
            <person name="Sun G."/>
        </authorList>
    </citation>
    <scope>NUCLEOTIDE SEQUENCE [LARGE SCALE GENOMIC DNA]</scope>
    <source>
        <strain evidence="3 4">LNHT1506</strain>
    </source>
</reference>
<protein>
    <submittedName>
        <fullName evidence="3">Uncharacterized protein</fullName>
    </submittedName>
</protein>
<dbReference type="AlphaFoldDB" id="A0A6H0XM11"/>
<feature type="region of interest" description="Disordered" evidence="2">
    <location>
        <begin position="190"/>
        <end position="223"/>
    </location>
</feature>
<dbReference type="PANTHER" id="PTHR34117">
    <property type="entry name" value="STYLE CELL-CYCLE INHIBITOR 1"/>
    <property type="match status" value="1"/>
</dbReference>
<keyword evidence="4" id="KW-1185">Reference proteome</keyword>
<dbReference type="OrthoDB" id="2139939at2759"/>
<dbReference type="PANTHER" id="PTHR34117:SF1">
    <property type="entry name" value="STYLE CELL-CYCLE INHIBITOR 1"/>
    <property type="match status" value="1"/>
</dbReference>
<dbReference type="Proteomes" id="UP000503462">
    <property type="component" value="Chromosome 1"/>
</dbReference>
<feature type="region of interest" description="Disordered" evidence="2">
    <location>
        <begin position="121"/>
        <end position="165"/>
    </location>
</feature>
<evidence type="ECO:0000256" key="1">
    <source>
        <dbReference type="SAM" id="Coils"/>
    </source>
</evidence>
<accession>A0A6H0XM11</accession>
<feature type="compositionally biased region" description="Polar residues" evidence="2">
    <location>
        <begin position="125"/>
        <end position="141"/>
    </location>
</feature>
<evidence type="ECO:0000313" key="4">
    <source>
        <dbReference type="Proteomes" id="UP000503462"/>
    </source>
</evidence>
<feature type="region of interest" description="Disordered" evidence="2">
    <location>
        <begin position="1"/>
        <end position="52"/>
    </location>
</feature>